<dbReference type="STRING" id="1338436.LK10_18905"/>
<evidence type="ECO:0000313" key="3">
    <source>
        <dbReference type="Proteomes" id="UP000030982"/>
    </source>
</evidence>
<dbReference type="PANTHER" id="PTHR30344:SF1">
    <property type="entry name" value="6-PHOSPHOGLUCONOLACTONASE"/>
    <property type="match status" value="1"/>
</dbReference>
<dbReference type="InterPro" id="IPR011045">
    <property type="entry name" value="N2O_reductase_N"/>
</dbReference>
<organism evidence="2 3">
    <name type="scientific">Sinomonas humi</name>
    <dbReference type="NCBI Taxonomy" id="1338436"/>
    <lineage>
        <taxon>Bacteria</taxon>
        <taxon>Bacillati</taxon>
        <taxon>Actinomycetota</taxon>
        <taxon>Actinomycetes</taxon>
        <taxon>Micrococcales</taxon>
        <taxon>Micrococcaceae</taxon>
        <taxon>Sinomonas</taxon>
    </lineage>
</organism>
<dbReference type="InterPro" id="IPR015943">
    <property type="entry name" value="WD40/YVTN_repeat-like_dom_sf"/>
</dbReference>
<reference evidence="2 3" key="1">
    <citation type="submission" date="2014-09" db="EMBL/GenBank/DDBJ databases">
        <title>Genome sequence of Sinomonas sp. MUSC 117.</title>
        <authorList>
            <person name="Lee L.-H."/>
        </authorList>
    </citation>
    <scope>NUCLEOTIDE SEQUENCE [LARGE SCALE GENOMIC DNA]</scope>
    <source>
        <strain evidence="2 3">MUSC 117</strain>
    </source>
</reference>
<evidence type="ECO:0000313" key="2">
    <source>
        <dbReference type="EMBL" id="KHL00710.1"/>
    </source>
</evidence>
<name>A0A0B2AG58_9MICC</name>
<dbReference type="PANTHER" id="PTHR30344">
    <property type="entry name" value="6-PHOSPHOGLUCONOLACTONASE-RELATED"/>
    <property type="match status" value="1"/>
</dbReference>
<dbReference type="Pfam" id="PF10282">
    <property type="entry name" value="Lactonase"/>
    <property type="match status" value="1"/>
</dbReference>
<dbReference type="AlphaFoldDB" id="A0A0B2AG58"/>
<dbReference type="EMBL" id="JTDL01000148">
    <property type="protein sequence ID" value="KHL00710.1"/>
    <property type="molecule type" value="Genomic_DNA"/>
</dbReference>
<dbReference type="InterPro" id="IPR050282">
    <property type="entry name" value="Cycloisomerase_2"/>
</dbReference>
<dbReference type="Gene3D" id="2.130.10.10">
    <property type="entry name" value="YVTN repeat-like/Quinoprotein amine dehydrogenase"/>
    <property type="match status" value="1"/>
</dbReference>
<dbReference type="Proteomes" id="UP000030982">
    <property type="component" value="Unassembled WGS sequence"/>
</dbReference>
<sequence>MSASRSLVYIACAAAGTVDVFDLDPDSGVLERIGRTEGLSHASSMALDPEAQTLYAACNIDRPSPEVPPRVVALSLDAASGAASSAGTRELPVTTCYVSLTPDRRELFGASYHEDRLIRFPVPGAEAEAEAEAGGVSTYASGANTHCAVVSPDGKYVYAASLGDDRVSWFAVEASRKHAANDGAIAASGHVAVEHGSGPRHLRFNPAGDRVYVLHELSGDVSVFERDAENGHLALLQVVSAVDGLDLSPGAVRSPSTQDPGQSVIWCADLRLTPDGRFLFASERSTSTISAFAVHGGGLLEYLGRTPTEAQPRGMAIDPSGRFLLVCGERSDHVTAYRIGDDGSLDPQSRARTSGGPLWIECWAPA</sequence>
<dbReference type="InterPro" id="IPR019405">
    <property type="entry name" value="Lactonase_7-beta_prop"/>
</dbReference>
<accession>A0A0B2AG58</accession>
<comment type="caution">
    <text evidence="2">The sequence shown here is derived from an EMBL/GenBank/DDBJ whole genome shotgun (WGS) entry which is preliminary data.</text>
</comment>
<comment type="similarity">
    <text evidence="1">Belongs to the cycloisomerase 2 family.</text>
</comment>
<protein>
    <recommendedName>
        <fullName evidence="4">6-phosphogluconolactonase</fullName>
    </recommendedName>
</protein>
<keyword evidence="3" id="KW-1185">Reference proteome</keyword>
<dbReference type="RefSeq" id="WP_043127284.1">
    <property type="nucleotide sequence ID" value="NZ_JTDL01000148.1"/>
</dbReference>
<dbReference type="GO" id="GO:0017057">
    <property type="term" value="F:6-phosphogluconolactonase activity"/>
    <property type="evidence" value="ECO:0007669"/>
    <property type="project" value="TreeGrafter"/>
</dbReference>
<dbReference type="GO" id="GO:0005829">
    <property type="term" value="C:cytosol"/>
    <property type="evidence" value="ECO:0007669"/>
    <property type="project" value="TreeGrafter"/>
</dbReference>
<evidence type="ECO:0008006" key="4">
    <source>
        <dbReference type="Google" id="ProtNLM"/>
    </source>
</evidence>
<proteinExistence type="inferred from homology"/>
<gene>
    <name evidence="2" type="ORF">LK10_18905</name>
</gene>
<dbReference type="SUPFAM" id="SSF50974">
    <property type="entry name" value="Nitrous oxide reductase, N-terminal domain"/>
    <property type="match status" value="2"/>
</dbReference>
<evidence type="ECO:0000256" key="1">
    <source>
        <dbReference type="ARBA" id="ARBA00005564"/>
    </source>
</evidence>